<reference evidence="1" key="1">
    <citation type="submission" date="2021-01" db="EMBL/GenBank/DDBJ databases">
        <authorList>
            <person name="Corre E."/>
            <person name="Pelletier E."/>
            <person name="Niang G."/>
            <person name="Scheremetjew M."/>
            <person name="Finn R."/>
            <person name="Kale V."/>
            <person name="Holt S."/>
            <person name="Cochrane G."/>
            <person name="Meng A."/>
            <person name="Brown T."/>
            <person name="Cohen L."/>
        </authorList>
    </citation>
    <scope>NUCLEOTIDE SEQUENCE</scope>
    <source>
        <strain evidence="1">NY070348D</strain>
    </source>
</reference>
<proteinExistence type="predicted"/>
<name>A0A7S2S345_9STRA</name>
<evidence type="ECO:0000313" key="1">
    <source>
        <dbReference type="EMBL" id="CAD9688204.1"/>
    </source>
</evidence>
<evidence type="ECO:0008006" key="2">
    <source>
        <dbReference type="Google" id="ProtNLM"/>
    </source>
</evidence>
<accession>A0A7S2S345</accession>
<sequence>MSDAEDMDVEGEEDKCSAPFLLSQLKKTVQQYLGKALFFESARFGDSGEAKLDEAAAKCSVEQAQFRVRSARVLAQLNSETYDGEEGPGSARYAFKETLNKLQEFVVEPYIKQVASLDKTVHARLRGQLKAFGDDANRLGHISHKANSLLHFAKVEHDEQQIGVVSRYGVDSLCLPSKLYKLSLELGYDFMNELEDESDKKIYLTYGSYVLLEIGYGDEQVTLTATLTNDKEEELKITDEGNDILASFMERDVGNNYQLLRSKLRALIRRSDLEIQLKAGSVNELCKDIRAVLEAQDGCEFVRVAQGMQVTLPKLDTCVPLDTSYYDHPGKYPVIGSVSRTQGKNEQQRIIAGLALRHGIPDKSDSLPWQEKTALIVTLEPPVEMGRETADKLMELVGPSQGTSGDIDKEKEGSAIALLLSKQGREPVSADILKAPPKISSQLTFCTQSDGEGAVIKLAVPNGNDAEELPTFNYSTILQQIVLAVNQHDILPKIISVIAQQRRFNALVSSCVFHPLIRFESSKVANARKEKSADDADVNKKKTKKRVLLCAARREFLKKLKKAEALESEDFDDGDETSVLGMDDDKIDHDSLESRAVHLKLDAPSSITVCENDENKLSINVSEDGGNITVEPKVVDGKDIETLLNKTNCVPIALFYALQLKKV</sequence>
<dbReference type="EMBL" id="HBHK01015572">
    <property type="protein sequence ID" value="CAD9688204.1"/>
    <property type="molecule type" value="Transcribed_RNA"/>
</dbReference>
<gene>
    <name evidence="1" type="ORF">QSP1433_LOCUS9799</name>
</gene>
<dbReference type="AlphaFoldDB" id="A0A7S2S345"/>
<organism evidence="1">
    <name type="scientific">Mucochytrium quahogii</name>
    <dbReference type="NCBI Taxonomy" id="96639"/>
    <lineage>
        <taxon>Eukaryota</taxon>
        <taxon>Sar</taxon>
        <taxon>Stramenopiles</taxon>
        <taxon>Bigyra</taxon>
        <taxon>Labyrinthulomycetes</taxon>
        <taxon>Thraustochytrida</taxon>
        <taxon>Thraustochytriidae</taxon>
        <taxon>Mucochytrium</taxon>
    </lineage>
</organism>
<protein>
    <recommendedName>
        <fullName evidence="2">Mediator of RNA polymerase II transcription subunit 1</fullName>
    </recommendedName>
</protein>